<comment type="caution">
    <text evidence="1">The sequence shown here is derived from an EMBL/GenBank/DDBJ whole genome shotgun (WGS) entry which is preliminary data.</text>
</comment>
<organism evidence="1">
    <name type="scientific">mine drainage metagenome</name>
    <dbReference type="NCBI Taxonomy" id="410659"/>
    <lineage>
        <taxon>unclassified sequences</taxon>
        <taxon>metagenomes</taxon>
        <taxon>ecological metagenomes</taxon>
    </lineage>
</organism>
<gene>
    <name evidence="1" type="ORF">GALL_304290</name>
</gene>
<dbReference type="EMBL" id="MLJW01000408">
    <property type="protein sequence ID" value="OIQ87716.1"/>
    <property type="molecule type" value="Genomic_DNA"/>
</dbReference>
<reference evidence="1" key="1">
    <citation type="submission" date="2016-10" db="EMBL/GenBank/DDBJ databases">
        <title>Sequence of Gallionella enrichment culture.</title>
        <authorList>
            <person name="Poehlein A."/>
            <person name="Muehling M."/>
            <person name="Daniel R."/>
        </authorList>
    </citation>
    <scope>NUCLEOTIDE SEQUENCE</scope>
</reference>
<proteinExistence type="predicted"/>
<name>A0A1J5R6Q4_9ZZZZ</name>
<evidence type="ECO:0000313" key="1">
    <source>
        <dbReference type="EMBL" id="OIQ87716.1"/>
    </source>
</evidence>
<accession>A0A1J5R6Q4</accession>
<sequence>MTNLPREHHRLDTHARHRAKALTTLLWTARFRWTASGIIDELLGGNGLVRMLIDRHLLVEHRITNPFSPIRYYVTLSTEGLALLEQHWPEIEGGAHGDIARCLSCDWKLPSRPEHRIREARFEHDLHVQYALCRSFQSDRQITRVSLADDLERVPLTQRPTKIPDVIVTFELDSDAGAAATTTLWGEVEYSRKNRREIDVFCAFYRAAMAGQTTRDFDKVVVLCHQSVLAQWRSDFARTVVPNWHFRKATRDWVKLDAKDWHHFPEMSSEDINAIIRPLD</sequence>
<dbReference type="AlphaFoldDB" id="A0A1J5R6Q4"/>
<protein>
    <submittedName>
        <fullName evidence="1">Uncharacterized protein</fullName>
    </submittedName>
</protein>